<feature type="coiled-coil region" evidence="7">
    <location>
        <begin position="42"/>
        <end position="69"/>
    </location>
</feature>
<evidence type="ECO:0000256" key="4">
    <source>
        <dbReference type="ARBA" id="ARBA00022753"/>
    </source>
</evidence>
<dbReference type="Pfam" id="PF03357">
    <property type="entry name" value="Snf7"/>
    <property type="match status" value="1"/>
</dbReference>
<evidence type="ECO:0000256" key="8">
    <source>
        <dbReference type="SAM" id="MobiDB-lite"/>
    </source>
</evidence>
<keyword evidence="3" id="KW-0813">Transport</keyword>
<protein>
    <recommendedName>
        <fullName evidence="11">Charged multivesicular body protein 6</fullName>
    </recommendedName>
</protein>
<evidence type="ECO:0000256" key="6">
    <source>
        <dbReference type="ARBA" id="ARBA00023136"/>
    </source>
</evidence>
<dbReference type="OrthoDB" id="441172at2759"/>
<name>A0A8K0K0U5_LADFU</name>
<evidence type="ECO:0000256" key="3">
    <source>
        <dbReference type="ARBA" id="ARBA00022448"/>
    </source>
</evidence>
<evidence type="ECO:0000313" key="9">
    <source>
        <dbReference type="EMBL" id="KAG8225938.1"/>
    </source>
</evidence>
<keyword evidence="7" id="KW-0175">Coiled coil</keyword>
<comment type="caution">
    <text evidence="9">The sequence shown here is derived from an EMBL/GenBank/DDBJ whole genome shotgun (WGS) entry which is preliminary data.</text>
</comment>
<comment type="similarity">
    <text evidence="2">Belongs to the SNF7 family.</text>
</comment>
<dbReference type="Proteomes" id="UP000792457">
    <property type="component" value="Unassembled WGS sequence"/>
</dbReference>
<keyword evidence="10" id="KW-1185">Reference proteome</keyword>
<evidence type="ECO:0000256" key="5">
    <source>
        <dbReference type="ARBA" id="ARBA00022927"/>
    </source>
</evidence>
<gene>
    <name evidence="9" type="ORF">J437_LFUL005975</name>
</gene>
<comment type="subcellular location">
    <subcellularLocation>
        <location evidence="1">Endosome membrane</location>
    </subcellularLocation>
</comment>
<dbReference type="PANTHER" id="PTHR22761">
    <property type="entry name" value="CHARGED MULTIVESICULAR BODY PROTEIN"/>
    <property type="match status" value="1"/>
</dbReference>
<dbReference type="Gene3D" id="6.10.140.1230">
    <property type="match status" value="1"/>
</dbReference>
<evidence type="ECO:0000313" key="10">
    <source>
        <dbReference type="Proteomes" id="UP000792457"/>
    </source>
</evidence>
<accession>A0A8K0K0U5</accession>
<dbReference type="PANTHER" id="PTHR22761:SF5">
    <property type="entry name" value="CHARGED MULTIVESICULAR BODY PROTEIN 6"/>
    <property type="match status" value="1"/>
</dbReference>
<keyword evidence="6" id="KW-0472">Membrane</keyword>
<reference evidence="9" key="2">
    <citation type="submission" date="2017-10" db="EMBL/GenBank/DDBJ databases">
        <title>Ladona fulva Genome sequencing and assembly.</title>
        <authorList>
            <person name="Murali S."/>
            <person name="Richards S."/>
            <person name="Bandaranaike D."/>
            <person name="Bellair M."/>
            <person name="Blankenburg K."/>
            <person name="Chao H."/>
            <person name="Dinh H."/>
            <person name="Doddapaneni H."/>
            <person name="Dugan-Rocha S."/>
            <person name="Elkadiri S."/>
            <person name="Gnanaolivu R."/>
            <person name="Hernandez B."/>
            <person name="Skinner E."/>
            <person name="Javaid M."/>
            <person name="Lee S."/>
            <person name="Li M."/>
            <person name="Ming W."/>
            <person name="Munidasa M."/>
            <person name="Muniz J."/>
            <person name="Nguyen L."/>
            <person name="Hughes D."/>
            <person name="Osuji N."/>
            <person name="Pu L.-L."/>
            <person name="Puazo M."/>
            <person name="Qu C."/>
            <person name="Quiroz J."/>
            <person name="Raj R."/>
            <person name="Weissenberger G."/>
            <person name="Xin Y."/>
            <person name="Zou X."/>
            <person name="Han Y."/>
            <person name="Worley K."/>
            <person name="Muzny D."/>
            <person name="Gibbs R."/>
        </authorList>
    </citation>
    <scope>NUCLEOTIDE SEQUENCE</scope>
    <source>
        <strain evidence="9">Sampled in the wild</strain>
    </source>
</reference>
<dbReference type="GO" id="GO:0015031">
    <property type="term" value="P:protein transport"/>
    <property type="evidence" value="ECO:0007669"/>
    <property type="project" value="UniProtKB-KW"/>
</dbReference>
<dbReference type="GO" id="GO:0000815">
    <property type="term" value="C:ESCRT III complex"/>
    <property type="evidence" value="ECO:0007669"/>
    <property type="project" value="TreeGrafter"/>
</dbReference>
<proteinExistence type="inferred from homology"/>
<dbReference type="InterPro" id="IPR005024">
    <property type="entry name" value="Snf7_fam"/>
</dbReference>
<evidence type="ECO:0000256" key="2">
    <source>
        <dbReference type="ARBA" id="ARBA00006190"/>
    </source>
</evidence>
<organism evidence="9 10">
    <name type="scientific">Ladona fulva</name>
    <name type="common">Scarce chaser dragonfly</name>
    <name type="synonym">Libellula fulva</name>
    <dbReference type="NCBI Taxonomy" id="123851"/>
    <lineage>
        <taxon>Eukaryota</taxon>
        <taxon>Metazoa</taxon>
        <taxon>Ecdysozoa</taxon>
        <taxon>Arthropoda</taxon>
        <taxon>Hexapoda</taxon>
        <taxon>Insecta</taxon>
        <taxon>Pterygota</taxon>
        <taxon>Palaeoptera</taxon>
        <taxon>Odonata</taxon>
        <taxon>Epiprocta</taxon>
        <taxon>Anisoptera</taxon>
        <taxon>Libelluloidea</taxon>
        <taxon>Libellulidae</taxon>
        <taxon>Ladona</taxon>
    </lineage>
</organism>
<keyword evidence="5" id="KW-0653">Protein transport</keyword>
<evidence type="ECO:0008006" key="11">
    <source>
        <dbReference type="Google" id="ProtNLM"/>
    </source>
</evidence>
<keyword evidence="4" id="KW-0967">Endosome</keyword>
<evidence type="ECO:0000256" key="1">
    <source>
        <dbReference type="ARBA" id="ARBA00004608"/>
    </source>
</evidence>
<dbReference type="GO" id="GO:0005771">
    <property type="term" value="C:multivesicular body"/>
    <property type="evidence" value="ECO:0007669"/>
    <property type="project" value="TreeGrafter"/>
</dbReference>
<reference evidence="9" key="1">
    <citation type="submission" date="2013-04" db="EMBL/GenBank/DDBJ databases">
        <authorList>
            <person name="Qu J."/>
            <person name="Murali S.C."/>
            <person name="Bandaranaike D."/>
            <person name="Bellair M."/>
            <person name="Blankenburg K."/>
            <person name="Chao H."/>
            <person name="Dinh H."/>
            <person name="Doddapaneni H."/>
            <person name="Downs B."/>
            <person name="Dugan-Rocha S."/>
            <person name="Elkadiri S."/>
            <person name="Gnanaolivu R.D."/>
            <person name="Hernandez B."/>
            <person name="Javaid M."/>
            <person name="Jayaseelan J.C."/>
            <person name="Lee S."/>
            <person name="Li M."/>
            <person name="Ming W."/>
            <person name="Munidasa M."/>
            <person name="Muniz J."/>
            <person name="Nguyen L."/>
            <person name="Ongeri F."/>
            <person name="Osuji N."/>
            <person name="Pu L.-L."/>
            <person name="Puazo M."/>
            <person name="Qu C."/>
            <person name="Quiroz J."/>
            <person name="Raj R."/>
            <person name="Weissenberger G."/>
            <person name="Xin Y."/>
            <person name="Zou X."/>
            <person name="Han Y."/>
            <person name="Richards S."/>
            <person name="Worley K."/>
            <person name="Muzny D."/>
            <person name="Gibbs R."/>
        </authorList>
    </citation>
    <scope>NUCLEOTIDE SEQUENCE</scope>
    <source>
        <strain evidence="9">Sampled in the wild</strain>
    </source>
</reference>
<dbReference type="GO" id="GO:0006900">
    <property type="term" value="P:vesicle budding from membrane"/>
    <property type="evidence" value="ECO:0007669"/>
    <property type="project" value="TreeGrafter"/>
</dbReference>
<dbReference type="EMBL" id="KZ308259">
    <property type="protein sequence ID" value="KAG8225938.1"/>
    <property type="molecule type" value="Genomic_DNA"/>
</dbReference>
<sequence>MSSHIRSIRNSRDDATDFTYICYGMGALFGKSKKLPSRVTEHDKAVLQLKQQRDKIRQHQKKIESSLEKDKQLAKNLLKDGKKERALLLLRKKKYQEQLLAKTDGLLQNLEHLVQDLEFSQVEIQVLDGLKAGNEALKKVNEILSLENVEAILEETREGIEKQREIDEMIGGALTNEDEEDVMKEFKEITEGEEEIVNLPDVPTDLPEKVTEVEKKKKRESSPNQKIALEAS</sequence>
<dbReference type="AlphaFoldDB" id="A0A8K0K0U5"/>
<feature type="compositionally biased region" description="Basic and acidic residues" evidence="8">
    <location>
        <begin position="206"/>
        <end position="215"/>
    </location>
</feature>
<evidence type="ECO:0000256" key="7">
    <source>
        <dbReference type="SAM" id="Coils"/>
    </source>
</evidence>
<feature type="region of interest" description="Disordered" evidence="8">
    <location>
        <begin position="201"/>
        <end position="232"/>
    </location>
</feature>
<dbReference type="GO" id="GO:0032511">
    <property type="term" value="P:late endosome to vacuole transport via multivesicular body sorting pathway"/>
    <property type="evidence" value="ECO:0007669"/>
    <property type="project" value="TreeGrafter"/>
</dbReference>